<dbReference type="GeneID" id="28838909"/>
<proteinExistence type="predicted"/>
<reference evidence="2 3" key="1">
    <citation type="submission" date="2016-03" db="EMBL/GenBank/DDBJ databases">
        <title>Comparative genomics of Pseudogymnoascus destructans, the fungus causing white-nose syndrome of bats.</title>
        <authorList>
            <person name="Palmer J.M."/>
            <person name="Drees K.P."/>
            <person name="Foster J.T."/>
            <person name="Lindner D.L."/>
        </authorList>
    </citation>
    <scope>NUCLEOTIDE SEQUENCE [LARGE SCALE GENOMIC DNA]</scope>
    <source>
        <strain evidence="2 3">UAMH 10579</strain>
    </source>
</reference>
<feature type="region of interest" description="Disordered" evidence="1">
    <location>
        <begin position="146"/>
        <end position="232"/>
    </location>
</feature>
<dbReference type="RefSeq" id="XP_018130608.2">
    <property type="nucleotide sequence ID" value="XM_018274986.2"/>
</dbReference>
<keyword evidence="3" id="KW-1185">Reference proteome</keyword>
<dbReference type="STRING" id="342668.A0A1B8GM15"/>
<feature type="compositionally biased region" description="Low complexity" evidence="1">
    <location>
        <begin position="150"/>
        <end position="186"/>
    </location>
</feature>
<sequence length="428" mass="45011">MLAVMSHQADMSHTSSPPKRPRLSLQIKTPSAPMTLNKSSTALKADIDPSSPTAFNTLSNAYAAAISLASPIPMSAAPITALPFSANTSARPKSLRLVTSAAPQSAIPLSHRIQTPGPFTVVYPDTPTTQAPTPVTAHPDVSLKAPFTFTPPQSAHPSSPSSTSSIGTNTTTTAAAVATTTGATTSRLRRINVSIPTTLAPSPFPSSPRTPRRRATTGSSTPYKPPYTHPRSLRSILRNSPLPASAAGAAVTTVEKGGRRVGYNNPLTQTITTELYVRSHVELLGEDDAGADGEGAGEAETGIEAVLAYDGATRDGGQTPGPFEEMRRRMAGLGEEVGGRKRKREKKRAWVWTIGVGEEGEEEEGVEKASEEEGEEGGLELLRPSTYVPSPPRVPMVMVAPPLEGRGSVQGGEMEVDPPERPMSSQSI</sequence>
<gene>
    <name evidence="2" type="ORF">VE01_05523</name>
</gene>
<dbReference type="EMBL" id="KV460225">
    <property type="protein sequence ID" value="OBT96875.2"/>
    <property type="molecule type" value="Genomic_DNA"/>
</dbReference>
<evidence type="ECO:0000256" key="1">
    <source>
        <dbReference type="SAM" id="MobiDB-lite"/>
    </source>
</evidence>
<evidence type="ECO:0000313" key="3">
    <source>
        <dbReference type="Proteomes" id="UP000091956"/>
    </source>
</evidence>
<name>A0A1B8GM15_9PEZI</name>
<dbReference type="AlphaFoldDB" id="A0A1B8GM15"/>
<protein>
    <submittedName>
        <fullName evidence="2">Uncharacterized protein</fullName>
    </submittedName>
</protein>
<accession>A0A1B8GM15</accession>
<evidence type="ECO:0000313" key="2">
    <source>
        <dbReference type="EMBL" id="OBT96875.2"/>
    </source>
</evidence>
<organism evidence="2 3">
    <name type="scientific">Pseudogymnoascus verrucosus</name>
    <dbReference type="NCBI Taxonomy" id="342668"/>
    <lineage>
        <taxon>Eukaryota</taxon>
        <taxon>Fungi</taxon>
        <taxon>Dikarya</taxon>
        <taxon>Ascomycota</taxon>
        <taxon>Pezizomycotina</taxon>
        <taxon>Leotiomycetes</taxon>
        <taxon>Thelebolales</taxon>
        <taxon>Thelebolaceae</taxon>
        <taxon>Pseudogymnoascus</taxon>
    </lineage>
</organism>
<feature type="region of interest" description="Disordered" evidence="1">
    <location>
        <begin position="358"/>
        <end position="428"/>
    </location>
</feature>
<reference evidence="3" key="2">
    <citation type="journal article" date="2018" name="Nat. Commun.">
        <title>Extreme sensitivity to ultraviolet light in the fungal pathogen causing white-nose syndrome of bats.</title>
        <authorList>
            <person name="Palmer J.M."/>
            <person name="Drees K.P."/>
            <person name="Foster J.T."/>
            <person name="Lindner D.L."/>
        </authorList>
    </citation>
    <scope>NUCLEOTIDE SEQUENCE [LARGE SCALE GENOMIC DNA]</scope>
    <source>
        <strain evidence="3">UAMH 10579</strain>
    </source>
</reference>
<dbReference type="Proteomes" id="UP000091956">
    <property type="component" value="Unassembled WGS sequence"/>
</dbReference>
<feature type="region of interest" description="Disordered" evidence="1">
    <location>
        <begin position="1"/>
        <end position="26"/>
    </location>
</feature>